<dbReference type="AlphaFoldDB" id="A0A2T9YCC3"/>
<organism evidence="2 3">
    <name type="scientific">Smittium simulii</name>
    <dbReference type="NCBI Taxonomy" id="133385"/>
    <lineage>
        <taxon>Eukaryota</taxon>
        <taxon>Fungi</taxon>
        <taxon>Fungi incertae sedis</taxon>
        <taxon>Zoopagomycota</taxon>
        <taxon>Kickxellomycotina</taxon>
        <taxon>Harpellomycetes</taxon>
        <taxon>Harpellales</taxon>
        <taxon>Legeriomycetaceae</taxon>
        <taxon>Smittium</taxon>
    </lineage>
</organism>
<proteinExistence type="predicted"/>
<reference evidence="2 3" key="1">
    <citation type="journal article" date="2018" name="MBio">
        <title>Comparative Genomics Reveals the Core Gene Toolbox for the Fungus-Insect Symbiosis.</title>
        <authorList>
            <person name="Wang Y."/>
            <person name="Stata M."/>
            <person name="Wang W."/>
            <person name="Stajich J.E."/>
            <person name="White M.M."/>
            <person name="Moncalvo J.M."/>
        </authorList>
    </citation>
    <scope>NUCLEOTIDE SEQUENCE [LARGE SCALE GENOMIC DNA]</scope>
    <source>
        <strain evidence="2 3">SWE-8-4</strain>
    </source>
</reference>
<feature type="domain" description="Peroxisomal membrane protein PEX14-like KPWE" evidence="1">
    <location>
        <begin position="26"/>
        <end position="72"/>
    </location>
</feature>
<dbReference type="EMBL" id="MBFR01000284">
    <property type="protein sequence ID" value="PVU89986.1"/>
    <property type="molecule type" value="Genomic_DNA"/>
</dbReference>
<dbReference type="OrthoDB" id="9936937at2759"/>
<sequence length="72" mass="8103">MASRESANPKDRCEFNYELSETEIIPEDLTFSQVVERLAANQPIGGIKDIPLEKSTIKPSESVLNALKKPWE</sequence>
<dbReference type="Proteomes" id="UP000245383">
    <property type="component" value="Unassembled WGS sequence"/>
</dbReference>
<evidence type="ECO:0000259" key="1">
    <source>
        <dbReference type="Pfam" id="PF17733"/>
    </source>
</evidence>
<dbReference type="InterPro" id="IPR040554">
    <property type="entry name" value="KPWE_PEX14_dom"/>
</dbReference>
<gene>
    <name evidence="2" type="ORF">BB561_005088</name>
</gene>
<name>A0A2T9YCC3_9FUNG</name>
<evidence type="ECO:0000313" key="3">
    <source>
        <dbReference type="Proteomes" id="UP000245383"/>
    </source>
</evidence>
<keyword evidence="3" id="KW-1185">Reference proteome</keyword>
<dbReference type="STRING" id="133385.A0A2T9YCC3"/>
<comment type="caution">
    <text evidence="2">The sequence shown here is derived from an EMBL/GenBank/DDBJ whole genome shotgun (WGS) entry which is preliminary data.</text>
</comment>
<protein>
    <recommendedName>
        <fullName evidence="1">Peroxisomal membrane protein PEX14-like KPWE domain-containing protein</fullName>
    </recommendedName>
</protein>
<dbReference type="Pfam" id="PF17733">
    <property type="entry name" value="KPWE_dom"/>
    <property type="match status" value="1"/>
</dbReference>
<evidence type="ECO:0000313" key="2">
    <source>
        <dbReference type="EMBL" id="PVU89986.1"/>
    </source>
</evidence>
<accession>A0A2T9YCC3</accession>